<accession>A0A9Q8WMT1</accession>
<organism evidence="1 2">
    <name type="scientific">Colletotrichum lupini</name>
    <dbReference type="NCBI Taxonomy" id="145971"/>
    <lineage>
        <taxon>Eukaryota</taxon>
        <taxon>Fungi</taxon>
        <taxon>Dikarya</taxon>
        <taxon>Ascomycota</taxon>
        <taxon>Pezizomycotina</taxon>
        <taxon>Sordariomycetes</taxon>
        <taxon>Hypocreomycetidae</taxon>
        <taxon>Glomerellales</taxon>
        <taxon>Glomerellaceae</taxon>
        <taxon>Colletotrichum</taxon>
        <taxon>Colletotrichum acutatum species complex</taxon>
    </lineage>
</organism>
<evidence type="ECO:0000313" key="2">
    <source>
        <dbReference type="Proteomes" id="UP000830671"/>
    </source>
</evidence>
<dbReference type="KEGG" id="clup:CLUP02_14513"/>
<keyword evidence="2" id="KW-1185">Reference proteome</keyword>
<sequence>MAANVTINHVQFGFNDMTQAVASGAAERSLSREARSWPGCPLSRSTDGTSVDDIVISEITTHPIAQPHIFGVAKPATRMIELGAPAAVISEVRFRRLKSLGKVLCELQNDKILWAGNVTERTANNDLLETTRDINHPRRLGEQLIIDSVSKNVPSRSLASLRKASHSLRPDTQQYRL</sequence>
<dbReference type="AlphaFoldDB" id="A0A9Q8WMT1"/>
<proteinExistence type="predicted"/>
<protein>
    <submittedName>
        <fullName evidence="1">Uncharacterized protein</fullName>
    </submittedName>
</protein>
<dbReference type="RefSeq" id="XP_049150587.1">
    <property type="nucleotide sequence ID" value="XM_049293441.1"/>
</dbReference>
<gene>
    <name evidence="1" type="ORF">CLUP02_14513</name>
</gene>
<dbReference type="EMBL" id="CP019480">
    <property type="protein sequence ID" value="UQC88986.1"/>
    <property type="molecule type" value="Genomic_DNA"/>
</dbReference>
<dbReference type="Proteomes" id="UP000830671">
    <property type="component" value="Chromosome 8"/>
</dbReference>
<reference evidence="1" key="1">
    <citation type="journal article" date="2021" name="Mol. Plant Microbe Interact.">
        <title>Complete Genome Sequence of the Plant-Pathogenic Fungus Colletotrichum lupini.</title>
        <authorList>
            <person name="Baroncelli R."/>
            <person name="Pensec F."/>
            <person name="Da Lio D."/>
            <person name="Boufleur T."/>
            <person name="Vicente I."/>
            <person name="Sarrocco S."/>
            <person name="Picot A."/>
            <person name="Baraldi E."/>
            <person name="Sukno S."/>
            <person name="Thon M."/>
            <person name="Le Floch G."/>
        </authorList>
    </citation>
    <scope>NUCLEOTIDE SEQUENCE</scope>
    <source>
        <strain evidence="1">IMI 504893</strain>
    </source>
</reference>
<evidence type="ECO:0000313" key="1">
    <source>
        <dbReference type="EMBL" id="UQC88986.1"/>
    </source>
</evidence>
<name>A0A9Q8WMT1_9PEZI</name>
<dbReference type="GeneID" id="73348451"/>